<keyword evidence="3" id="KW-1185">Reference proteome</keyword>
<dbReference type="PANTHER" id="PTHR43434">
    <property type="entry name" value="PHOSPHOGLYCOLATE PHOSPHATASE"/>
    <property type="match status" value="1"/>
</dbReference>
<evidence type="ECO:0000313" key="3">
    <source>
        <dbReference type="Proteomes" id="UP000050320"/>
    </source>
</evidence>
<dbReference type="RefSeq" id="WP_054963756.1">
    <property type="nucleotide sequence ID" value="NZ_LJCQ01000014.1"/>
</dbReference>
<dbReference type="Pfam" id="PF13419">
    <property type="entry name" value="HAD_2"/>
    <property type="match status" value="1"/>
</dbReference>
<dbReference type="Proteomes" id="UP000050515">
    <property type="component" value="Unassembled WGS sequence"/>
</dbReference>
<reference evidence="1 4" key="1">
    <citation type="submission" date="2015-09" db="EMBL/GenBank/DDBJ databases">
        <title>Draft genome sequence of Acidiplasma aeolicum DSM 18409.</title>
        <authorList>
            <person name="Hemp J."/>
        </authorList>
    </citation>
    <scope>NUCLEOTIDE SEQUENCE [LARGE SCALE GENOMIC DNA]</scope>
    <source>
        <strain evidence="1 4">V</strain>
    </source>
</reference>
<dbReference type="GO" id="GO:0006281">
    <property type="term" value="P:DNA repair"/>
    <property type="evidence" value="ECO:0007669"/>
    <property type="project" value="TreeGrafter"/>
</dbReference>
<proteinExistence type="predicted"/>
<dbReference type="PANTHER" id="PTHR43434:SF1">
    <property type="entry name" value="PHOSPHOGLYCOLATE PHOSPHATASE"/>
    <property type="match status" value="1"/>
</dbReference>
<evidence type="ECO:0000313" key="4">
    <source>
        <dbReference type="Proteomes" id="UP000050515"/>
    </source>
</evidence>
<reference evidence="2 3" key="2">
    <citation type="submission" date="2015-09" db="EMBL/GenBank/DDBJ databases">
        <title>Heavy metals and arsenic resistance mechanisms in polyextremophilic archaea of the family Ferroplasmaceae.</title>
        <authorList>
            <person name="Bulaev A.G."/>
            <person name="Kanygina A.V."/>
        </authorList>
    </citation>
    <scope>NUCLEOTIDE SEQUENCE [LARGE SCALE GENOMIC DNA]</scope>
    <source>
        <strain evidence="2 3">VT</strain>
    </source>
</reference>
<dbReference type="InterPro" id="IPR023198">
    <property type="entry name" value="PGP-like_dom2"/>
</dbReference>
<protein>
    <recommendedName>
        <fullName evidence="5">Haloacid dehalogenase</fullName>
    </recommendedName>
</protein>
<dbReference type="SUPFAM" id="SSF56784">
    <property type="entry name" value="HAD-like"/>
    <property type="match status" value="1"/>
</dbReference>
<dbReference type="EMBL" id="LJCQ01000014">
    <property type="protein sequence ID" value="KPV47672.1"/>
    <property type="molecule type" value="Genomic_DNA"/>
</dbReference>
<dbReference type="Proteomes" id="UP000050320">
    <property type="component" value="Unassembled WGS sequence"/>
</dbReference>
<dbReference type="GO" id="GO:0008967">
    <property type="term" value="F:phosphoglycolate phosphatase activity"/>
    <property type="evidence" value="ECO:0007669"/>
    <property type="project" value="TreeGrafter"/>
</dbReference>
<dbReference type="SFLD" id="SFLDG01129">
    <property type="entry name" value="C1.5:_HAD__Beta-PGM__Phosphata"/>
    <property type="match status" value="1"/>
</dbReference>
<name>A0A0P9CNZ6_9ARCH</name>
<dbReference type="InterPro" id="IPR023214">
    <property type="entry name" value="HAD_sf"/>
</dbReference>
<evidence type="ECO:0008006" key="5">
    <source>
        <dbReference type="Google" id="ProtNLM"/>
    </source>
</evidence>
<evidence type="ECO:0000313" key="2">
    <source>
        <dbReference type="EMBL" id="KQB36352.1"/>
    </source>
</evidence>
<dbReference type="InterPro" id="IPR041492">
    <property type="entry name" value="HAD_2"/>
</dbReference>
<dbReference type="InterPro" id="IPR036412">
    <property type="entry name" value="HAD-like_sf"/>
</dbReference>
<comment type="caution">
    <text evidence="1">The sequence shown here is derived from an EMBL/GenBank/DDBJ whole genome shotgun (WGS) entry which is preliminary data.</text>
</comment>
<dbReference type="OrthoDB" id="82046at2157"/>
<organism evidence="1 4">
    <name type="scientific">Acidiplasma aeolicum</name>
    <dbReference type="NCBI Taxonomy" id="507754"/>
    <lineage>
        <taxon>Archaea</taxon>
        <taxon>Methanobacteriati</taxon>
        <taxon>Thermoplasmatota</taxon>
        <taxon>Thermoplasmata</taxon>
        <taxon>Thermoplasmatales</taxon>
        <taxon>Ferroplasmaceae</taxon>
        <taxon>Acidiplasma</taxon>
    </lineage>
</organism>
<dbReference type="SFLD" id="SFLDS00003">
    <property type="entry name" value="Haloacid_Dehalogenase"/>
    <property type="match status" value="1"/>
</dbReference>
<dbReference type="Gene3D" id="1.10.150.240">
    <property type="entry name" value="Putative phosphatase, domain 2"/>
    <property type="match status" value="1"/>
</dbReference>
<gene>
    <name evidence="2" type="ORF">AOG54_02210</name>
    <name evidence="1" type="ORF">SE19_00070</name>
</gene>
<sequence length="222" mass="24660">MKKLLLFDVDGTLMEESPTHTESFNYACRKVYGVETDIYSFPRHGMTDTGILYGLLKRAGLDDAKISVHINDALKIMLEYVKNNIKPEDYKLLNGVNTALKEFYDLGYTLGLLTGNIQGVAELRAEKAGISKYFSTGGYGSDSMIRSELVSYALKRLGIKIDLMNVYLIGDTPLDIKAARDAGARAIAVATGIYKIDELKNADLSLNSLEEKNKIIEFLKNQ</sequence>
<dbReference type="PATRIC" id="fig|507754.4.peg.762"/>
<dbReference type="Gene3D" id="3.40.50.1000">
    <property type="entry name" value="HAD superfamily/HAD-like"/>
    <property type="match status" value="1"/>
</dbReference>
<dbReference type="InterPro" id="IPR050155">
    <property type="entry name" value="HAD-like_hydrolase_sf"/>
</dbReference>
<dbReference type="EMBL" id="LKBG01000023">
    <property type="protein sequence ID" value="KQB36352.1"/>
    <property type="molecule type" value="Genomic_DNA"/>
</dbReference>
<dbReference type="AlphaFoldDB" id="A0A0P9CNZ6"/>
<evidence type="ECO:0000313" key="1">
    <source>
        <dbReference type="EMBL" id="KPV47672.1"/>
    </source>
</evidence>
<accession>A0A0P9CNZ6</accession>
<dbReference type="GO" id="GO:0005829">
    <property type="term" value="C:cytosol"/>
    <property type="evidence" value="ECO:0007669"/>
    <property type="project" value="TreeGrafter"/>
</dbReference>